<proteinExistence type="predicted"/>
<comment type="caution">
    <text evidence="1">The sequence shown here is derived from an EMBL/GenBank/DDBJ whole genome shotgun (WGS) entry which is preliminary data.</text>
</comment>
<evidence type="ECO:0000313" key="1">
    <source>
        <dbReference type="EMBL" id="MCI08066.1"/>
    </source>
</evidence>
<accession>A0A392P9X5</accession>
<keyword evidence="2" id="KW-1185">Reference proteome</keyword>
<dbReference type="EMBL" id="LXQA010067644">
    <property type="protein sequence ID" value="MCI08066.1"/>
    <property type="molecule type" value="Genomic_DNA"/>
</dbReference>
<sequence>MPKQFHFESAWLLEDSYMDMLKGSWQGGALIKHNLENFHKEVKKWKWGTFDQVLRQKKILVARLAGIQNNMHNGNKLSCLKRLRASYNETEEQHFNVEGCERELGG</sequence>
<evidence type="ECO:0000313" key="2">
    <source>
        <dbReference type="Proteomes" id="UP000265520"/>
    </source>
</evidence>
<protein>
    <submittedName>
        <fullName evidence="1">Uncharacterized protein</fullName>
    </submittedName>
</protein>
<name>A0A392P9X5_9FABA</name>
<organism evidence="1 2">
    <name type="scientific">Trifolium medium</name>
    <dbReference type="NCBI Taxonomy" id="97028"/>
    <lineage>
        <taxon>Eukaryota</taxon>
        <taxon>Viridiplantae</taxon>
        <taxon>Streptophyta</taxon>
        <taxon>Embryophyta</taxon>
        <taxon>Tracheophyta</taxon>
        <taxon>Spermatophyta</taxon>
        <taxon>Magnoliopsida</taxon>
        <taxon>eudicotyledons</taxon>
        <taxon>Gunneridae</taxon>
        <taxon>Pentapetalae</taxon>
        <taxon>rosids</taxon>
        <taxon>fabids</taxon>
        <taxon>Fabales</taxon>
        <taxon>Fabaceae</taxon>
        <taxon>Papilionoideae</taxon>
        <taxon>50 kb inversion clade</taxon>
        <taxon>NPAAA clade</taxon>
        <taxon>Hologalegina</taxon>
        <taxon>IRL clade</taxon>
        <taxon>Trifolieae</taxon>
        <taxon>Trifolium</taxon>
    </lineage>
</organism>
<dbReference type="Proteomes" id="UP000265520">
    <property type="component" value="Unassembled WGS sequence"/>
</dbReference>
<reference evidence="1 2" key="1">
    <citation type="journal article" date="2018" name="Front. Plant Sci.">
        <title>Red Clover (Trifolium pratense) and Zigzag Clover (T. medium) - A Picture of Genomic Similarities and Differences.</title>
        <authorList>
            <person name="Dluhosova J."/>
            <person name="Istvanek J."/>
            <person name="Nedelnik J."/>
            <person name="Repkova J."/>
        </authorList>
    </citation>
    <scope>NUCLEOTIDE SEQUENCE [LARGE SCALE GENOMIC DNA]</scope>
    <source>
        <strain evidence="2">cv. 10/8</strain>
        <tissue evidence="1">Leaf</tissue>
    </source>
</reference>
<dbReference type="AlphaFoldDB" id="A0A392P9X5"/>